<organism evidence="2 3">
    <name type="scientific">Algoriphagus locisalis</name>
    <dbReference type="NCBI Taxonomy" id="305507"/>
    <lineage>
        <taxon>Bacteria</taxon>
        <taxon>Pseudomonadati</taxon>
        <taxon>Bacteroidota</taxon>
        <taxon>Cytophagia</taxon>
        <taxon>Cytophagales</taxon>
        <taxon>Cyclobacteriaceae</taxon>
        <taxon>Algoriphagus</taxon>
    </lineage>
</organism>
<dbReference type="RefSeq" id="WP_091696701.1">
    <property type="nucleotide sequence ID" value="NZ_FPBF01000006.1"/>
</dbReference>
<gene>
    <name evidence="2" type="ORF">SAMN04489724_4027</name>
</gene>
<dbReference type="EMBL" id="FPBF01000006">
    <property type="protein sequence ID" value="SFU10642.1"/>
    <property type="molecule type" value="Genomic_DNA"/>
</dbReference>
<dbReference type="Proteomes" id="UP000199673">
    <property type="component" value="Unassembled WGS sequence"/>
</dbReference>
<name>A0A1I7DG10_9BACT</name>
<feature type="chain" id="PRO_5011791447" evidence="1">
    <location>
        <begin position="20"/>
        <end position="141"/>
    </location>
</feature>
<sequence length="141" mass="15478">MKKLLALLVIFISCFQLLSCVENDDLPLADSKVLIDSDAYLSASADGVVINSLDIKGDLLIVNFSASGCNGESWEVKLIDSGALMYSNPPQRKLILSLKNEEVCAAYITKELVFDISELKVQGGRVWLNVTNSDQVILYTF</sequence>
<proteinExistence type="predicted"/>
<reference evidence="3" key="1">
    <citation type="submission" date="2016-10" db="EMBL/GenBank/DDBJ databases">
        <authorList>
            <person name="Varghese N."/>
            <person name="Submissions S."/>
        </authorList>
    </citation>
    <scope>NUCLEOTIDE SEQUENCE [LARGE SCALE GENOMIC DNA]</scope>
    <source>
        <strain evidence="3">DSM 23445</strain>
    </source>
</reference>
<feature type="signal peptide" evidence="1">
    <location>
        <begin position="1"/>
        <end position="19"/>
    </location>
</feature>
<keyword evidence="1" id="KW-0732">Signal</keyword>
<dbReference type="AlphaFoldDB" id="A0A1I7DG10"/>
<keyword evidence="3" id="KW-1185">Reference proteome</keyword>
<evidence type="ECO:0000313" key="3">
    <source>
        <dbReference type="Proteomes" id="UP000199673"/>
    </source>
</evidence>
<accession>A0A1I7DG10</accession>
<evidence type="ECO:0000313" key="2">
    <source>
        <dbReference type="EMBL" id="SFU10642.1"/>
    </source>
</evidence>
<evidence type="ECO:0000256" key="1">
    <source>
        <dbReference type="SAM" id="SignalP"/>
    </source>
</evidence>
<protein>
    <submittedName>
        <fullName evidence="2">Uncharacterized protein</fullName>
    </submittedName>
</protein>
<dbReference type="OrthoDB" id="1493159at2"/>